<dbReference type="EMBL" id="CAJOBH010246824">
    <property type="protein sequence ID" value="CAF5127455.1"/>
    <property type="molecule type" value="Genomic_DNA"/>
</dbReference>
<comment type="catalytic activity">
    <reaction evidence="1">
        <text>S-ubiquitinyl-[E2 ubiquitin-conjugating enzyme]-L-cysteine + [acceptor protein]-L-lysine = [E2 ubiquitin-conjugating enzyme]-L-cysteine + N(6)-ubiquitinyl-[acceptor protein]-L-lysine.</text>
        <dbReference type="EC" id="2.3.2.27"/>
    </reaction>
</comment>
<evidence type="ECO:0000256" key="8">
    <source>
        <dbReference type="ARBA" id="ARBA00022771"/>
    </source>
</evidence>
<dbReference type="InterPro" id="IPR013083">
    <property type="entry name" value="Znf_RING/FYVE/PHD"/>
</dbReference>
<keyword evidence="11" id="KW-1133">Transmembrane helix</keyword>
<dbReference type="PANTHER" id="PTHR13145">
    <property type="entry name" value="SSM4 PROTEIN"/>
    <property type="match status" value="1"/>
</dbReference>
<organism evidence="14 15">
    <name type="scientific">Rotaria magnacalcarata</name>
    <dbReference type="NCBI Taxonomy" id="392030"/>
    <lineage>
        <taxon>Eukaryota</taxon>
        <taxon>Metazoa</taxon>
        <taxon>Spiralia</taxon>
        <taxon>Gnathifera</taxon>
        <taxon>Rotifera</taxon>
        <taxon>Eurotatoria</taxon>
        <taxon>Bdelloidea</taxon>
        <taxon>Philodinida</taxon>
        <taxon>Philodinidae</taxon>
        <taxon>Rotaria</taxon>
    </lineage>
</organism>
<evidence type="ECO:0000256" key="1">
    <source>
        <dbReference type="ARBA" id="ARBA00000900"/>
    </source>
</evidence>
<dbReference type="GO" id="GO:0061630">
    <property type="term" value="F:ubiquitin protein ligase activity"/>
    <property type="evidence" value="ECO:0007669"/>
    <property type="project" value="UniProtKB-EC"/>
</dbReference>
<evidence type="ECO:0000256" key="2">
    <source>
        <dbReference type="ARBA" id="ARBA00004141"/>
    </source>
</evidence>
<proteinExistence type="predicted"/>
<dbReference type="Pfam" id="PF12906">
    <property type="entry name" value="RINGv"/>
    <property type="match status" value="1"/>
</dbReference>
<evidence type="ECO:0000256" key="6">
    <source>
        <dbReference type="ARBA" id="ARBA00022692"/>
    </source>
</evidence>
<comment type="pathway">
    <text evidence="3">Protein modification; protein ubiquitination.</text>
</comment>
<dbReference type="SUPFAM" id="SSF57850">
    <property type="entry name" value="RING/U-box"/>
    <property type="match status" value="1"/>
</dbReference>
<dbReference type="PANTHER" id="PTHR13145:SF0">
    <property type="entry name" value="E3 UBIQUITIN-PROTEIN LIGASE MARCHF6"/>
    <property type="match status" value="1"/>
</dbReference>
<protein>
    <recommendedName>
        <fullName evidence="4">RING-type E3 ubiquitin transferase</fullName>
        <ecNumber evidence="4">2.3.2.27</ecNumber>
    </recommendedName>
</protein>
<evidence type="ECO:0000256" key="10">
    <source>
        <dbReference type="ARBA" id="ARBA00022833"/>
    </source>
</evidence>
<gene>
    <name evidence="14" type="ORF">BYL167_LOCUS67989</name>
</gene>
<dbReference type="EC" id="2.3.2.27" evidence="4"/>
<evidence type="ECO:0000259" key="13">
    <source>
        <dbReference type="PROSITE" id="PS51292"/>
    </source>
</evidence>
<evidence type="ECO:0000256" key="3">
    <source>
        <dbReference type="ARBA" id="ARBA00004906"/>
    </source>
</evidence>
<keyword evidence="6" id="KW-0812">Transmembrane</keyword>
<evidence type="ECO:0000256" key="7">
    <source>
        <dbReference type="ARBA" id="ARBA00022723"/>
    </source>
</evidence>
<evidence type="ECO:0000256" key="12">
    <source>
        <dbReference type="ARBA" id="ARBA00023136"/>
    </source>
</evidence>
<keyword evidence="9" id="KW-0833">Ubl conjugation pathway</keyword>
<name>A0A8S3FK87_9BILA</name>
<dbReference type="InterPro" id="IPR011016">
    <property type="entry name" value="Znf_RING-CH"/>
</dbReference>
<evidence type="ECO:0000256" key="11">
    <source>
        <dbReference type="ARBA" id="ARBA00022989"/>
    </source>
</evidence>
<keyword evidence="12" id="KW-0472">Membrane</keyword>
<comment type="subcellular location">
    <subcellularLocation>
        <location evidence="2">Membrane</location>
        <topology evidence="2">Multi-pass membrane protein</topology>
    </subcellularLocation>
</comment>
<feature type="domain" description="RING-CH-type" evidence="13">
    <location>
        <begin position="9"/>
        <end position="70"/>
    </location>
</feature>
<accession>A0A8S3FK87</accession>
<dbReference type="GO" id="GO:0005789">
    <property type="term" value="C:endoplasmic reticulum membrane"/>
    <property type="evidence" value="ECO:0007669"/>
    <property type="project" value="TreeGrafter"/>
</dbReference>
<dbReference type="Proteomes" id="UP000681967">
    <property type="component" value="Unassembled WGS sequence"/>
</dbReference>
<reference evidence="14" key="1">
    <citation type="submission" date="2021-02" db="EMBL/GenBank/DDBJ databases">
        <authorList>
            <person name="Nowell W R."/>
        </authorList>
    </citation>
    <scope>NUCLEOTIDE SEQUENCE</scope>
</reference>
<keyword evidence="7" id="KW-0479">Metal-binding</keyword>
<dbReference type="SMART" id="SM00744">
    <property type="entry name" value="RINGv"/>
    <property type="match status" value="1"/>
</dbReference>
<dbReference type="FunFam" id="3.30.40.10:FF:000287">
    <property type="entry name" value="RING finger membrane protein"/>
    <property type="match status" value="1"/>
</dbReference>
<keyword evidence="10" id="KW-0862">Zinc</keyword>
<evidence type="ECO:0000256" key="5">
    <source>
        <dbReference type="ARBA" id="ARBA00022679"/>
    </source>
</evidence>
<evidence type="ECO:0000313" key="14">
    <source>
        <dbReference type="EMBL" id="CAF5127455.1"/>
    </source>
</evidence>
<keyword evidence="5" id="KW-0808">Transferase</keyword>
<evidence type="ECO:0000256" key="4">
    <source>
        <dbReference type="ARBA" id="ARBA00012483"/>
    </source>
</evidence>
<dbReference type="GO" id="GO:0008270">
    <property type="term" value="F:zinc ion binding"/>
    <property type="evidence" value="ECO:0007669"/>
    <property type="project" value="UniProtKB-KW"/>
</dbReference>
<evidence type="ECO:0000256" key="9">
    <source>
        <dbReference type="ARBA" id="ARBA00022786"/>
    </source>
</evidence>
<dbReference type="GO" id="GO:0036503">
    <property type="term" value="P:ERAD pathway"/>
    <property type="evidence" value="ECO:0007669"/>
    <property type="project" value="TreeGrafter"/>
</dbReference>
<dbReference type="Gene3D" id="3.30.40.10">
    <property type="entry name" value="Zinc/RING finger domain, C3HC4 (zinc finger)"/>
    <property type="match status" value="1"/>
</dbReference>
<dbReference type="AlphaFoldDB" id="A0A8S3FK87"/>
<feature type="non-terminal residue" evidence="14">
    <location>
        <position position="1"/>
    </location>
</feature>
<sequence>MANEVNVENDAADVDICRVCRCEGSFDRPLFYPCLCHGSIRYVHDDCLIQWLKVSRKEECELCGTKFRFTPIYHPSMPPGRLPLK</sequence>
<dbReference type="PROSITE" id="PS51292">
    <property type="entry name" value="ZF_RING_CH"/>
    <property type="match status" value="1"/>
</dbReference>
<dbReference type="CDD" id="cd16702">
    <property type="entry name" value="RING_CH-C4HC3_MARCH6"/>
    <property type="match status" value="1"/>
</dbReference>
<evidence type="ECO:0000313" key="15">
    <source>
        <dbReference type="Proteomes" id="UP000681967"/>
    </source>
</evidence>
<keyword evidence="8" id="KW-0863">Zinc-finger</keyword>
<comment type="caution">
    <text evidence="14">The sequence shown here is derived from an EMBL/GenBank/DDBJ whole genome shotgun (WGS) entry which is preliminary data.</text>
</comment>